<dbReference type="PANTHER" id="PTHR35271">
    <property type="entry name" value="ABC TRANSPORTER, SUBSTRATE-BINDING LIPOPROTEIN-RELATED"/>
    <property type="match status" value="1"/>
</dbReference>
<organism evidence="2 3">
    <name type="scientific">Pseudaquabacterium terrae</name>
    <dbReference type="NCBI Taxonomy" id="2732868"/>
    <lineage>
        <taxon>Bacteria</taxon>
        <taxon>Pseudomonadati</taxon>
        <taxon>Pseudomonadota</taxon>
        <taxon>Betaproteobacteria</taxon>
        <taxon>Burkholderiales</taxon>
        <taxon>Sphaerotilaceae</taxon>
        <taxon>Pseudaquabacterium</taxon>
    </lineage>
</organism>
<name>A0ABX2EML4_9BURK</name>
<dbReference type="RefSeq" id="WP_173127808.1">
    <property type="nucleotide sequence ID" value="NZ_JABRWJ010000007.1"/>
</dbReference>
<evidence type="ECO:0008006" key="4">
    <source>
        <dbReference type="Google" id="ProtNLM"/>
    </source>
</evidence>
<proteinExistence type="predicted"/>
<evidence type="ECO:0000313" key="2">
    <source>
        <dbReference type="EMBL" id="NRF69927.1"/>
    </source>
</evidence>
<sequence length="315" mass="33606">MKAPSRSRRLWLATLLATPAAAVFAQADAAPALAVIYPDIGEPYRGVFTKIVEGIEQQARGKVASYAVGPAGLSPEAQAELRKREVRAVIALGRNGLKAVGALDRSIAVIAGGVLAVPESEARDFAVHSLTPDPALLFARLRSLVPSARRVAVVYDPRQNGWLVRLAREAAKAQGLELVAHEAEDLKSALRIYQTLVAAFDPKRDVLWLPHDSMTVDEAAVLPLVLQEAWDRSFAVLSSSVAHVRRGALFSLYPDNLALGRRLGGAALAALGGNRTSGVLPLKDVRIAVNVRAASHLGLNLASGQQAFDMVFPEQ</sequence>
<comment type="caution">
    <text evidence="2">The sequence shown here is derived from an EMBL/GenBank/DDBJ whole genome shotgun (WGS) entry which is preliminary data.</text>
</comment>
<dbReference type="Pfam" id="PF04392">
    <property type="entry name" value="ABC_sub_bind"/>
    <property type="match status" value="1"/>
</dbReference>
<dbReference type="InterPro" id="IPR007487">
    <property type="entry name" value="ABC_transpt-TYRBP-like"/>
</dbReference>
<dbReference type="PROSITE" id="PS51318">
    <property type="entry name" value="TAT"/>
    <property type="match status" value="1"/>
</dbReference>
<dbReference type="EMBL" id="JABRWJ010000007">
    <property type="protein sequence ID" value="NRF69927.1"/>
    <property type="molecule type" value="Genomic_DNA"/>
</dbReference>
<feature type="signal peptide" evidence="1">
    <location>
        <begin position="1"/>
        <end position="25"/>
    </location>
</feature>
<gene>
    <name evidence="2" type="ORF">HLB44_23250</name>
</gene>
<dbReference type="PANTHER" id="PTHR35271:SF1">
    <property type="entry name" value="ABC TRANSPORTER, SUBSTRATE-BINDING LIPOPROTEIN"/>
    <property type="match status" value="1"/>
</dbReference>
<reference evidence="2 3" key="1">
    <citation type="submission" date="2020-05" db="EMBL/GenBank/DDBJ databases">
        <title>Aquincola sp. isolate from soil.</title>
        <authorList>
            <person name="Han J."/>
            <person name="Kim D.-U."/>
        </authorList>
    </citation>
    <scope>NUCLEOTIDE SEQUENCE [LARGE SCALE GENOMIC DNA]</scope>
    <source>
        <strain evidence="2 3">S2</strain>
    </source>
</reference>
<protein>
    <recommendedName>
        <fullName evidence="4">ABC transporter substrate-binding protein</fullName>
    </recommendedName>
</protein>
<dbReference type="Gene3D" id="3.40.50.2300">
    <property type="match status" value="1"/>
</dbReference>
<feature type="chain" id="PRO_5047033332" description="ABC transporter substrate-binding protein" evidence="1">
    <location>
        <begin position="26"/>
        <end position="315"/>
    </location>
</feature>
<dbReference type="InterPro" id="IPR006311">
    <property type="entry name" value="TAT_signal"/>
</dbReference>
<dbReference type="Proteomes" id="UP000737171">
    <property type="component" value="Unassembled WGS sequence"/>
</dbReference>
<evidence type="ECO:0000313" key="3">
    <source>
        <dbReference type="Proteomes" id="UP000737171"/>
    </source>
</evidence>
<evidence type="ECO:0000256" key="1">
    <source>
        <dbReference type="SAM" id="SignalP"/>
    </source>
</evidence>
<keyword evidence="1" id="KW-0732">Signal</keyword>
<accession>A0ABX2EML4</accession>
<keyword evidence="3" id="KW-1185">Reference proteome</keyword>